<feature type="binding site" evidence="12">
    <location>
        <position position="99"/>
    </location>
    <ligand>
        <name>Fe cation</name>
        <dbReference type="ChEBI" id="CHEBI:24875"/>
    </ligand>
</feature>
<reference evidence="13 14" key="1">
    <citation type="journal article" date="2016" name="Nat. Commun.">
        <title>Thousands of microbial genomes shed light on interconnected biogeochemical processes in an aquifer system.</title>
        <authorList>
            <person name="Anantharaman K."/>
            <person name="Brown C.T."/>
            <person name="Hug L.A."/>
            <person name="Sharon I."/>
            <person name="Castelle C.J."/>
            <person name="Probst A.J."/>
            <person name="Thomas B.C."/>
            <person name="Singh A."/>
            <person name="Wilkins M.J."/>
            <person name="Karaoz U."/>
            <person name="Brodie E.L."/>
            <person name="Williams K.H."/>
            <person name="Hubbard S.S."/>
            <person name="Banfield J.F."/>
        </authorList>
    </citation>
    <scope>NUCLEOTIDE SEQUENCE [LARGE SCALE GENOMIC DNA]</scope>
</reference>
<dbReference type="GO" id="GO:1900376">
    <property type="term" value="P:regulation of secondary metabolite biosynthetic process"/>
    <property type="evidence" value="ECO:0007669"/>
    <property type="project" value="TreeGrafter"/>
</dbReference>
<evidence type="ECO:0000256" key="5">
    <source>
        <dbReference type="ARBA" id="ARBA00022491"/>
    </source>
</evidence>
<keyword evidence="10" id="KW-0804">Transcription</keyword>
<dbReference type="SUPFAM" id="SSF46785">
    <property type="entry name" value="Winged helix' DNA-binding domain"/>
    <property type="match status" value="1"/>
</dbReference>
<evidence type="ECO:0000256" key="11">
    <source>
        <dbReference type="PIRSR" id="PIRSR602481-1"/>
    </source>
</evidence>
<keyword evidence="9" id="KW-0238">DNA-binding</keyword>
<evidence type="ECO:0000256" key="4">
    <source>
        <dbReference type="ARBA" id="ARBA00022490"/>
    </source>
</evidence>
<dbReference type="AlphaFoldDB" id="A0A1F7S1C9"/>
<dbReference type="GO" id="GO:0005829">
    <property type="term" value="C:cytosol"/>
    <property type="evidence" value="ECO:0007669"/>
    <property type="project" value="TreeGrafter"/>
</dbReference>
<dbReference type="Gene3D" id="1.10.10.10">
    <property type="entry name" value="Winged helix-like DNA-binding domain superfamily/Winged helix DNA-binding domain"/>
    <property type="match status" value="1"/>
</dbReference>
<dbReference type="GO" id="GO:0008270">
    <property type="term" value="F:zinc ion binding"/>
    <property type="evidence" value="ECO:0007669"/>
    <property type="project" value="TreeGrafter"/>
</dbReference>
<keyword evidence="8" id="KW-0805">Transcription regulation</keyword>
<dbReference type="Pfam" id="PF01475">
    <property type="entry name" value="FUR"/>
    <property type="match status" value="1"/>
</dbReference>
<gene>
    <name evidence="13" type="ORF">A2W05_04630</name>
</gene>
<comment type="subunit">
    <text evidence="3">Homodimer.</text>
</comment>
<comment type="cofactor">
    <cofactor evidence="11">
        <name>Zn(2+)</name>
        <dbReference type="ChEBI" id="CHEBI:29105"/>
    </cofactor>
    <text evidence="11">Binds 1 zinc ion per subunit.</text>
</comment>
<feature type="binding site" evidence="11">
    <location>
        <position position="143"/>
    </location>
    <ligand>
        <name>Zn(2+)</name>
        <dbReference type="ChEBI" id="CHEBI:29105"/>
    </ligand>
</feature>
<evidence type="ECO:0000256" key="3">
    <source>
        <dbReference type="ARBA" id="ARBA00011738"/>
    </source>
</evidence>
<dbReference type="InterPro" id="IPR043135">
    <property type="entry name" value="Fur_C"/>
</dbReference>
<dbReference type="PANTHER" id="PTHR33202:SF2">
    <property type="entry name" value="FERRIC UPTAKE REGULATION PROTEIN"/>
    <property type="match status" value="1"/>
</dbReference>
<organism evidence="13 14">
    <name type="scientific">Candidatus Schekmanbacteria bacterium RBG_16_38_10</name>
    <dbReference type="NCBI Taxonomy" id="1817879"/>
    <lineage>
        <taxon>Bacteria</taxon>
        <taxon>Candidatus Schekmaniibacteriota</taxon>
    </lineage>
</organism>
<protein>
    <recommendedName>
        <fullName evidence="15">Transcriptional repressor</fullName>
    </recommendedName>
</protein>
<evidence type="ECO:0000256" key="2">
    <source>
        <dbReference type="ARBA" id="ARBA00007957"/>
    </source>
</evidence>
<accession>A0A1F7S1C9</accession>
<evidence type="ECO:0000256" key="6">
    <source>
        <dbReference type="ARBA" id="ARBA00022723"/>
    </source>
</evidence>
<feature type="binding site" evidence="11">
    <location>
        <position position="106"/>
    </location>
    <ligand>
        <name>Zn(2+)</name>
        <dbReference type="ChEBI" id="CHEBI:29105"/>
    </ligand>
</feature>
<comment type="subcellular location">
    <subcellularLocation>
        <location evidence="1">Cytoplasm</location>
    </subcellularLocation>
</comment>
<comment type="cofactor">
    <cofactor evidence="12">
        <name>Mn(2+)</name>
        <dbReference type="ChEBI" id="CHEBI:29035"/>
    </cofactor>
    <cofactor evidence="12">
        <name>Fe(2+)</name>
        <dbReference type="ChEBI" id="CHEBI:29033"/>
    </cofactor>
    <text evidence="12">Binds 1 Mn(2+) or Fe(2+) ion per subunit.</text>
</comment>
<feature type="binding site" evidence="11">
    <location>
        <position position="146"/>
    </location>
    <ligand>
        <name>Zn(2+)</name>
        <dbReference type="ChEBI" id="CHEBI:29105"/>
    </ligand>
</feature>
<proteinExistence type="inferred from homology"/>
<dbReference type="GO" id="GO:0003700">
    <property type="term" value="F:DNA-binding transcription factor activity"/>
    <property type="evidence" value="ECO:0007669"/>
    <property type="project" value="InterPro"/>
</dbReference>
<name>A0A1F7S1C9_9BACT</name>
<evidence type="ECO:0000256" key="12">
    <source>
        <dbReference type="PIRSR" id="PIRSR602481-2"/>
    </source>
</evidence>
<evidence type="ECO:0000256" key="8">
    <source>
        <dbReference type="ARBA" id="ARBA00023015"/>
    </source>
</evidence>
<feature type="binding site" evidence="12">
    <location>
        <position position="118"/>
    </location>
    <ligand>
        <name>Fe cation</name>
        <dbReference type="ChEBI" id="CHEBI:24875"/>
    </ligand>
</feature>
<feature type="binding site" evidence="11">
    <location>
        <position position="103"/>
    </location>
    <ligand>
        <name>Zn(2+)</name>
        <dbReference type="ChEBI" id="CHEBI:29105"/>
    </ligand>
</feature>
<feature type="binding site" evidence="12">
    <location>
        <position position="97"/>
    </location>
    <ligand>
        <name>Fe cation</name>
        <dbReference type="ChEBI" id="CHEBI:24875"/>
    </ligand>
</feature>
<sequence>MNFYNPVEDFKQKFREYLESQDLKFTCEREAILEKIFSIHEHFDADDLLFMMRGGKKRVSKATIYRTLDLLVKSDLIIEHQLIDNKKIYEHILGHSHHDHLICLNCNRAIEFDEPLIEELQDRVCEKLNFIPERHSLKVFGKCQECQKKATKQFSS</sequence>
<dbReference type="InterPro" id="IPR002481">
    <property type="entry name" value="FUR"/>
</dbReference>
<dbReference type="Proteomes" id="UP000178797">
    <property type="component" value="Unassembled WGS sequence"/>
</dbReference>
<evidence type="ECO:0000313" key="13">
    <source>
        <dbReference type="EMBL" id="OGL47616.1"/>
    </source>
</evidence>
<dbReference type="InterPro" id="IPR036390">
    <property type="entry name" value="WH_DNA-bd_sf"/>
</dbReference>
<dbReference type="EMBL" id="MGDE01000026">
    <property type="protein sequence ID" value="OGL47616.1"/>
    <property type="molecule type" value="Genomic_DNA"/>
</dbReference>
<dbReference type="Gene3D" id="3.30.1490.190">
    <property type="match status" value="1"/>
</dbReference>
<evidence type="ECO:0000256" key="7">
    <source>
        <dbReference type="ARBA" id="ARBA00022833"/>
    </source>
</evidence>
<comment type="similarity">
    <text evidence="2">Belongs to the Fur family.</text>
</comment>
<keyword evidence="7 11" id="KW-0862">Zinc</keyword>
<evidence type="ECO:0000256" key="9">
    <source>
        <dbReference type="ARBA" id="ARBA00023125"/>
    </source>
</evidence>
<comment type="caution">
    <text evidence="13">The sequence shown here is derived from an EMBL/GenBank/DDBJ whole genome shotgun (WGS) entry which is preliminary data.</text>
</comment>
<feature type="binding site" evidence="12">
    <location>
        <position position="135"/>
    </location>
    <ligand>
        <name>Fe cation</name>
        <dbReference type="ChEBI" id="CHEBI:24875"/>
    </ligand>
</feature>
<evidence type="ECO:0000313" key="14">
    <source>
        <dbReference type="Proteomes" id="UP000178797"/>
    </source>
</evidence>
<keyword evidence="6 11" id="KW-0479">Metal-binding</keyword>
<evidence type="ECO:0000256" key="10">
    <source>
        <dbReference type="ARBA" id="ARBA00023163"/>
    </source>
</evidence>
<keyword evidence="5" id="KW-0678">Repressor</keyword>
<dbReference type="PANTHER" id="PTHR33202">
    <property type="entry name" value="ZINC UPTAKE REGULATION PROTEIN"/>
    <property type="match status" value="1"/>
</dbReference>
<evidence type="ECO:0000256" key="1">
    <source>
        <dbReference type="ARBA" id="ARBA00004496"/>
    </source>
</evidence>
<keyword evidence="12" id="KW-0408">Iron</keyword>
<evidence type="ECO:0008006" key="15">
    <source>
        <dbReference type="Google" id="ProtNLM"/>
    </source>
</evidence>
<dbReference type="GO" id="GO:0045892">
    <property type="term" value="P:negative regulation of DNA-templated transcription"/>
    <property type="evidence" value="ECO:0007669"/>
    <property type="project" value="TreeGrafter"/>
</dbReference>
<dbReference type="CDD" id="cd07153">
    <property type="entry name" value="Fur_like"/>
    <property type="match status" value="1"/>
</dbReference>
<dbReference type="InterPro" id="IPR036388">
    <property type="entry name" value="WH-like_DNA-bd_sf"/>
</dbReference>
<dbReference type="GO" id="GO:0000976">
    <property type="term" value="F:transcription cis-regulatory region binding"/>
    <property type="evidence" value="ECO:0007669"/>
    <property type="project" value="TreeGrafter"/>
</dbReference>
<keyword evidence="4" id="KW-0963">Cytoplasm</keyword>